<proteinExistence type="predicted"/>
<dbReference type="EMBL" id="AP025314">
    <property type="protein sequence ID" value="BDD10724.1"/>
    <property type="molecule type" value="Genomic_DNA"/>
</dbReference>
<keyword evidence="2" id="KW-1185">Reference proteome</keyword>
<protein>
    <submittedName>
        <fullName evidence="1">Uncharacterized protein</fullName>
    </submittedName>
</protein>
<evidence type="ECO:0000313" key="1">
    <source>
        <dbReference type="EMBL" id="BDD10724.1"/>
    </source>
</evidence>
<dbReference type="AlphaFoldDB" id="A0AAU9CEX1"/>
<dbReference type="KEGG" id="fax:FUAX_31560"/>
<evidence type="ECO:0000313" key="2">
    <source>
        <dbReference type="Proteomes" id="UP001348817"/>
    </source>
</evidence>
<dbReference type="Proteomes" id="UP001348817">
    <property type="component" value="Chromosome"/>
</dbReference>
<gene>
    <name evidence="1" type="ORF">FUAX_31560</name>
</gene>
<organism evidence="1 2">
    <name type="scientific">Fulvitalea axinellae</name>
    <dbReference type="NCBI Taxonomy" id="1182444"/>
    <lineage>
        <taxon>Bacteria</taxon>
        <taxon>Pseudomonadati</taxon>
        <taxon>Bacteroidota</taxon>
        <taxon>Cytophagia</taxon>
        <taxon>Cytophagales</taxon>
        <taxon>Persicobacteraceae</taxon>
        <taxon>Fulvitalea</taxon>
    </lineage>
</organism>
<reference evidence="1 2" key="1">
    <citation type="submission" date="2021-12" db="EMBL/GenBank/DDBJ databases">
        <title>Genome sequencing of bacteria with rrn-lacking chromosome and rrn-plasmid.</title>
        <authorList>
            <person name="Anda M."/>
            <person name="Iwasaki W."/>
        </authorList>
    </citation>
    <scope>NUCLEOTIDE SEQUENCE [LARGE SCALE GENOMIC DNA]</scope>
    <source>
        <strain evidence="1 2">DSM 100852</strain>
    </source>
</reference>
<sequence>MSVPESTSYPEFVMNNMSPSHFYALSWPLQKSLLGNEGELVGKRYSISGRLVNLYCIYDFYVEVLFDKDCRCFDRLRVMDSADSDDYLTDVNLPDDLI</sequence>
<name>A0AAU9CEX1_9BACT</name>
<accession>A0AAU9CEX1</accession>